<dbReference type="Proteomes" id="UP001437256">
    <property type="component" value="Unassembled WGS sequence"/>
</dbReference>
<dbReference type="EMBL" id="JBBXMP010001375">
    <property type="protein sequence ID" value="KAL0056546.1"/>
    <property type="molecule type" value="Genomic_DNA"/>
</dbReference>
<proteinExistence type="predicted"/>
<sequence length="111" mass="12877">MSMMTAGAHWDTMDNFTNFYNFRKMVGLESALLKKIVSAIPKVIIHARAFSEFTEVLKGEYQSQLTLWQEQVVKWEEGMSDFCPYNVTEPEITIAKIKKAMAEEDHHREMA</sequence>
<comment type="caution">
    <text evidence="1">The sequence shown here is derived from an EMBL/GenBank/DDBJ whole genome shotgun (WGS) entry which is preliminary data.</text>
</comment>
<reference evidence="1 2" key="1">
    <citation type="submission" date="2024-05" db="EMBL/GenBank/DDBJ databases">
        <title>A draft genome resource for the thread blight pathogen Marasmius tenuissimus strain MS-2.</title>
        <authorList>
            <person name="Yulfo-Soto G.E."/>
            <person name="Baruah I.K."/>
            <person name="Amoako-Attah I."/>
            <person name="Bukari Y."/>
            <person name="Meinhardt L.W."/>
            <person name="Bailey B.A."/>
            <person name="Cohen S.P."/>
        </authorList>
    </citation>
    <scope>NUCLEOTIDE SEQUENCE [LARGE SCALE GENOMIC DNA]</scope>
    <source>
        <strain evidence="1 2">MS-2</strain>
    </source>
</reference>
<evidence type="ECO:0000313" key="1">
    <source>
        <dbReference type="EMBL" id="KAL0056546.1"/>
    </source>
</evidence>
<evidence type="ECO:0000313" key="2">
    <source>
        <dbReference type="Proteomes" id="UP001437256"/>
    </source>
</evidence>
<gene>
    <name evidence="1" type="ORF">AAF712_016849</name>
</gene>
<feature type="non-terminal residue" evidence="1">
    <location>
        <position position="111"/>
    </location>
</feature>
<organism evidence="1 2">
    <name type="scientific">Marasmius tenuissimus</name>
    <dbReference type="NCBI Taxonomy" id="585030"/>
    <lineage>
        <taxon>Eukaryota</taxon>
        <taxon>Fungi</taxon>
        <taxon>Dikarya</taxon>
        <taxon>Basidiomycota</taxon>
        <taxon>Agaricomycotina</taxon>
        <taxon>Agaricomycetes</taxon>
        <taxon>Agaricomycetidae</taxon>
        <taxon>Agaricales</taxon>
        <taxon>Marasmiineae</taxon>
        <taxon>Marasmiaceae</taxon>
        <taxon>Marasmius</taxon>
    </lineage>
</organism>
<keyword evidence="2" id="KW-1185">Reference proteome</keyword>
<accession>A0ABR2Z551</accession>
<protein>
    <submittedName>
        <fullName evidence="1">Uncharacterized protein</fullName>
    </submittedName>
</protein>
<name>A0ABR2Z551_9AGAR</name>